<evidence type="ECO:0000313" key="4">
    <source>
        <dbReference type="Proteomes" id="UP000507245"/>
    </source>
</evidence>
<dbReference type="EMBL" id="CAEKKB010000003">
    <property type="protein sequence ID" value="CAB4303833.1"/>
    <property type="molecule type" value="Genomic_DNA"/>
</dbReference>
<name>A0A6J5WUB0_PRUAR</name>
<evidence type="ECO:0000313" key="1">
    <source>
        <dbReference type="EMBL" id="CAB4273360.1"/>
    </source>
</evidence>
<evidence type="ECO:0000313" key="2">
    <source>
        <dbReference type="EMBL" id="CAB4303833.1"/>
    </source>
</evidence>
<evidence type="ECO:0000313" key="3">
    <source>
        <dbReference type="Proteomes" id="UP000507222"/>
    </source>
</evidence>
<dbReference type="Proteomes" id="UP000507245">
    <property type="component" value="Unassembled WGS sequence"/>
</dbReference>
<dbReference type="Proteomes" id="UP000507222">
    <property type="component" value="Unassembled WGS sequence"/>
</dbReference>
<proteinExistence type="predicted"/>
<sequence>MVLSEPRVAGDEKLYGDDEKYVDNEYIKELLEEAMKKLEKERNGEMAKCENKLKVWAMSK</sequence>
<accession>A0A6J5WUB0</accession>
<keyword evidence="4" id="KW-1185">Reference proteome</keyword>
<organism evidence="2 4">
    <name type="scientific">Prunus armeniaca</name>
    <name type="common">Apricot</name>
    <name type="synonym">Armeniaca vulgaris</name>
    <dbReference type="NCBI Taxonomy" id="36596"/>
    <lineage>
        <taxon>Eukaryota</taxon>
        <taxon>Viridiplantae</taxon>
        <taxon>Streptophyta</taxon>
        <taxon>Embryophyta</taxon>
        <taxon>Tracheophyta</taxon>
        <taxon>Spermatophyta</taxon>
        <taxon>Magnoliopsida</taxon>
        <taxon>eudicotyledons</taxon>
        <taxon>Gunneridae</taxon>
        <taxon>Pentapetalae</taxon>
        <taxon>rosids</taxon>
        <taxon>fabids</taxon>
        <taxon>Rosales</taxon>
        <taxon>Rosaceae</taxon>
        <taxon>Amygdaloideae</taxon>
        <taxon>Amygdaleae</taxon>
        <taxon>Prunus</taxon>
    </lineage>
</organism>
<dbReference type="AlphaFoldDB" id="A0A6J5WUB0"/>
<reference evidence="2 3" key="2">
    <citation type="submission" date="2020-05" db="EMBL/GenBank/DDBJ databases">
        <authorList>
            <person name="Campoy J."/>
            <person name="Schneeberger K."/>
            <person name="Spophaly S."/>
        </authorList>
    </citation>
    <scope>NUCLEOTIDE SEQUENCE [LARGE SCALE GENOMIC DNA]</scope>
    <source>
        <strain evidence="2">PruArmRojPasFocal</strain>
    </source>
</reference>
<dbReference type="EMBL" id="CAEKDK010000003">
    <property type="protein sequence ID" value="CAB4273360.1"/>
    <property type="molecule type" value="Genomic_DNA"/>
</dbReference>
<protein>
    <submittedName>
        <fullName evidence="2">Uncharacterized protein</fullName>
    </submittedName>
</protein>
<reference evidence="4" key="1">
    <citation type="journal article" date="2020" name="Genome Biol.">
        <title>Gamete binning: chromosome-level and haplotype-resolved genome assembly enabled by high-throughput single-cell sequencing of gamete genomes.</title>
        <authorList>
            <person name="Campoy J.A."/>
            <person name="Sun H."/>
            <person name="Goel M."/>
            <person name="Jiao W.-B."/>
            <person name="Folz-Donahue K."/>
            <person name="Wang N."/>
            <person name="Rubio M."/>
            <person name="Liu C."/>
            <person name="Kukat C."/>
            <person name="Ruiz D."/>
            <person name="Huettel B."/>
            <person name="Schneeberger K."/>
        </authorList>
    </citation>
    <scope>NUCLEOTIDE SEQUENCE [LARGE SCALE GENOMIC DNA]</scope>
    <source>
        <strain evidence="4">cv. Rojo Pasion</strain>
    </source>
</reference>
<gene>
    <name evidence="1" type="ORF">CURHAP_LOCUS20858</name>
    <name evidence="2" type="ORF">ORAREDHAP_LOCUS20632</name>
</gene>